<evidence type="ECO:0000256" key="1">
    <source>
        <dbReference type="ARBA" id="ARBA00004651"/>
    </source>
</evidence>
<dbReference type="PANTHER" id="PTHR43099:SF6">
    <property type="entry name" value="UPF0053 PROTEIN RV1842C"/>
    <property type="match status" value="1"/>
</dbReference>
<dbReference type="InterPro" id="IPR036318">
    <property type="entry name" value="FAD-bd_PCMH-like_sf"/>
</dbReference>
<evidence type="ECO:0000256" key="9">
    <source>
        <dbReference type="SAM" id="Phobius"/>
    </source>
</evidence>
<accession>A0A6J6ELW0</accession>
<dbReference type="Pfam" id="PF00571">
    <property type="entry name" value="CBS"/>
    <property type="match status" value="1"/>
</dbReference>
<keyword evidence="4" id="KW-0677">Repeat</keyword>
<dbReference type="InterPro" id="IPR046342">
    <property type="entry name" value="CBS_dom_sf"/>
</dbReference>
<dbReference type="PROSITE" id="PS51371">
    <property type="entry name" value="CBS"/>
    <property type="match status" value="1"/>
</dbReference>
<evidence type="ECO:0000256" key="8">
    <source>
        <dbReference type="SAM" id="MobiDB-lite"/>
    </source>
</evidence>
<keyword evidence="2" id="KW-1003">Cell membrane</keyword>
<keyword evidence="7 9" id="KW-0472">Membrane</keyword>
<comment type="subcellular location">
    <subcellularLocation>
        <location evidence="1">Cell membrane</location>
        <topology evidence="1">Multi-pass membrane protein</topology>
    </subcellularLocation>
</comment>
<evidence type="ECO:0000256" key="6">
    <source>
        <dbReference type="ARBA" id="ARBA00023122"/>
    </source>
</evidence>
<dbReference type="SUPFAM" id="SSF54631">
    <property type="entry name" value="CBS-domain pair"/>
    <property type="match status" value="1"/>
</dbReference>
<keyword evidence="3 9" id="KW-0812">Transmembrane</keyword>
<dbReference type="SMART" id="SM01091">
    <property type="entry name" value="CorC_HlyC"/>
    <property type="match status" value="1"/>
</dbReference>
<dbReference type="InterPro" id="IPR005170">
    <property type="entry name" value="Transptr-assoc_dom"/>
</dbReference>
<dbReference type="GO" id="GO:0005886">
    <property type="term" value="C:plasma membrane"/>
    <property type="evidence" value="ECO:0007669"/>
    <property type="project" value="UniProtKB-SubCell"/>
</dbReference>
<proteinExistence type="predicted"/>
<dbReference type="CDD" id="cd04590">
    <property type="entry name" value="CBS_pair_CorC_HlyC_assoc"/>
    <property type="match status" value="1"/>
</dbReference>
<feature type="transmembrane region" description="Helical" evidence="9">
    <location>
        <begin position="12"/>
        <end position="38"/>
    </location>
</feature>
<dbReference type="EMBL" id="CAEZTY010000006">
    <property type="protein sequence ID" value="CAB4577511.1"/>
    <property type="molecule type" value="Genomic_DNA"/>
</dbReference>
<dbReference type="InterPro" id="IPR044751">
    <property type="entry name" value="Ion_transp-like_CBS"/>
</dbReference>
<sequence length="457" mass="48882">MVGVGHGNVNNALGLIAVAVLIIANGFFVAAEFALVAVDRAKVENDADSGRRRALLAKGLLRHLSFHLSGAQLGITVTSLLIGLLAEPAIAELLHPLLEPVLGTAAVTGVSLAIAIFIATVVQMVVGELVPKGLALARPEQTVYVLGPLVRVYGIVFGGLIRILNGAANRTVRLLGVEPTEELSHVRTLSEMQILVSASTRGGSLDDSASGLLTRSIRFERKSAEDVLVPRTAVTALRSTDTVDALVEASVRTGHSRFLVYQTDIDDILGTVHVRSVHGVPREQRATTPVSTLVRAVLAIPESRDLADVLIDLRRANSHLAVVVDEYGGTAGIITLEDILEEIVGEIGDEHDRRMPAMTIPGRRDEWSLPGGLHPDEVADQIGCVLPEGEYETFAGFLLDQLGHLPVSGEVVVWGEWSFEIAEMDRRRIAQVTVRTTASERDKQTSHSATPVDETGA</sequence>
<dbReference type="InterPro" id="IPR016169">
    <property type="entry name" value="FAD-bd_PCMH_sub2"/>
</dbReference>
<dbReference type="AlphaFoldDB" id="A0A6J6ELW0"/>
<gene>
    <name evidence="12" type="ORF">UFOPK1762_00302</name>
</gene>
<dbReference type="Pfam" id="PF03471">
    <property type="entry name" value="CorC_HlyC"/>
    <property type="match status" value="1"/>
</dbReference>
<dbReference type="PROSITE" id="PS51846">
    <property type="entry name" value="CNNM"/>
    <property type="match status" value="1"/>
</dbReference>
<keyword evidence="5 9" id="KW-1133">Transmembrane helix</keyword>
<dbReference type="PANTHER" id="PTHR43099">
    <property type="entry name" value="UPF0053 PROTEIN YRKA"/>
    <property type="match status" value="1"/>
</dbReference>
<dbReference type="GO" id="GO:0050660">
    <property type="term" value="F:flavin adenine dinucleotide binding"/>
    <property type="evidence" value="ECO:0007669"/>
    <property type="project" value="InterPro"/>
</dbReference>
<evidence type="ECO:0000259" key="10">
    <source>
        <dbReference type="PROSITE" id="PS51371"/>
    </source>
</evidence>
<name>A0A6J6ELW0_9ZZZZ</name>
<protein>
    <submittedName>
        <fullName evidence="12">Unannotated protein</fullName>
    </submittedName>
</protein>
<dbReference type="InterPro" id="IPR000644">
    <property type="entry name" value="CBS_dom"/>
</dbReference>
<dbReference type="Pfam" id="PF01595">
    <property type="entry name" value="CNNM"/>
    <property type="match status" value="1"/>
</dbReference>
<evidence type="ECO:0000259" key="11">
    <source>
        <dbReference type="PROSITE" id="PS51846"/>
    </source>
</evidence>
<evidence type="ECO:0000256" key="7">
    <source>
        <dbReference type="ARBA" id="ARBA00023136"/>
    </source>
</evidence>
<feature type="transmembrane region" description="Helical" evidence="9">
    <location>
        <begin position="142"/>
        <end position="164"/>
    </location>
</feature>
<keyword evidence="6" id="KW-0129">CBS domain</keyword>
<feature type="transmembrane region" description="Helical" evidence="9">
    <location>
        <begin position="59"/>
        <end position="86"/>
    </location>
</feature>
<dbReference type="Gene3D" id="3.10.580.10">
    <property type="entry name" value="CBS-domain"/>
    <property type="match status" value="1"/>
</dbReference>
<dbReference type="Gene3D" id="3.30.465.10">
    <property type="match status" value="1"/>
</dbReference>
<evidence type="ECO:0000256" key="2">
    <source>
        <dbReference type="ARBA" id="ARBA00022475"/>
    </source>
</evidence>
<feature type="region of interest" description="Disordered" evidence="8">
    <location>
        <begin position="434"/>
        <end position="457"/>
    </location>
</feature>
<feature type="domain" description="CBS" evidence="10">
    <location>
        <begin position="293"/>
        <end position="350"/>
    </location>
</feature>
<dbReference type="SUPFAM" id="SSF56176">
    <property type="entry name" value="FAD-binding/transporter-associated domain-like"/>
    <property type="match status" value="1"/>
</dbReference>
<evidence type="ECO:0000256" key="3">
    <source>
        <dbReference type="ARBA" id="ARBA00022692"/>
    </source>
</evidence>
<evidence type="ECO:0000256" key="4">
    <source>
        <dbReference type="ARBA" id="ARBA00022737"/>
    </source>
</evidence>
<feature type="domain" description="CNNM transmembrane" evidence="11">
    <location>
        <begin position="7"/>
        <end position="209"/>
    </location>
</feature>
<dbReference type="InterPro" id="IPR051676">
    <property type="entry name" value="UPF0053_domain"/>
</dbReference>
<organism evidence="12">
    <name type="scientific">freshwater metagenome</name>
    <dbReference type="NCBI Taxonomy" id="449393"/>
    <lineage>
        <taxon>unclassified sequences</taxon>
        <taxon>metagenomes</taxon>
        <taxon>ecological metagenomes</taxon>
    </lineage>
</organism>
<evidence type="ECO:0000256" key="5">
    <source>
        <dbReference type="ARBA" id="ARBA00022989"/>
    </source>
</evidence>
<reference evidence="12" key="1">
    <citation type="submission" date="2020-05" db="EMBL/GenBank/DDBJ databases">
        <authorList>
            <person name="Chiriac C."/>
            <person name="Salcher M."/>
            <person name="Ghai R."/>
            <person name="Kavagutti S V."/>
        </authorList>
    </citation>
    <scope>NUCLEOTIDE SEQUENCE</scope>
</reference>
<feature type="transmembrane region" description="Helical" evidence="9">
    <location>
        <begin position="106"/>
        <end position="130"/>
    </location>
</feature>
<evidence type="ECO:0000313" key="12">
    <source>
        <dbReference type="EMBL" id="CAB4577511.1"/>
    </source>
</evidence>
<dbReference type="InterPro" id="IPR002550">
    <property type="entry name" value="CNNM"/>
</dbReference>